<keyword evidence="3" id="KW-1185">Reference proteome</keyword>
<keyword evidence="1" id="KW-1133">Transmembrane helix</keyword>
<feature type="transmembrane region" description="Helical" evidence="1">
    <location>
        <begin position="174"/>
        <end position="195"/>
    </location>
</feature>
<feature type="transmembrane region" description="Helical" evidence="1">
    <location>
        <begin position="224"/>
        <end position="245"/>
    </location>
</feature>
<proteinExistence type="predicted"/>
<feature type="transmembrane region" description="Helical" evidence="1">
    <location>
        <begin position="83"/>
        <end position="104"/>
    </location>
</feature>
<organism evidence="2 3">
    <name type="scientific">Paenibacillus baimaensis</name>
    <dbReference type="NCBI Taxonomy" id="2982185"/>
    <lineage>
        <taxon>Bacteria</taxon>
        <taxon>Bacillati</taxon>
        <taxon>Bacillota</taxon>
        <taxon>Bacilli</taxon>
        <taxon>Bacillales</taxon>
        <taxon>Paenibacillaceae</taxon>
        <taxon>Paenibacillus</taxon>
    </lineage>
</organism>
<sequence length="259" mass="28734">MTNTALRWLNVIALAAVLYVNWLANALPINGLTTGQVSALFPVQITPAPYAFMIWGLIYAFLVGYAIVQLLPAKREHEEIKRIGPWFIISCLFNIAWILIWQYLFTTASIFAMLGLLISLIAIYTMTRPNGWSSDNIIRWFVQVPFSIYLGWISVATIVNAAAVLYNLKWNGLGLSGTTWTVILILLAVLLNLIIGTSYRDPGFTAVGVWALIAIGVANTNDSVIMYSAWGAAALLLILTLWLIAGKDGFIRHHERAHI</sequence>
<keyword evidence="1" id="KW-0472">Membrane</keyword>
<dbReference type="RefSeq" id="WP_262685390.1">
    <property type="nucleotide sequence ID" value="NZ_JAOQIO010000077.1"/>
</dbReference>
<feature type="transmembrane region" description="Helical" evidence="1">
    <location>
        <begin position="110"/>
        <end position="127"/>
    </location>
</feature>
<accession>A0ABT2UHV9</accession>
<protein>
    <submittedName>
        <fullName evidence="2">Tryptophan-rich sensory protein</fullName>
    </submittedName>
</protein>
<dbReference type="Gene3D" id="1.20.1260.100">
    <property type="entry name" value="TspO/MBR protein"/>
    <property type="match status" value="1"/>
</dbReference>
<dbReference type="Proteomes" id="UP001652445">
    <property type="component" value="Unassembled WGS sequence"/>
</dbReference>
<gene>
    <name evidence="2" type="ORF">OB236_19000</name>
</gene>
<feature type="transmembrane region" description="Helical" evidence="1">
    <location>
        <begin position="148"/>
        <end position="168"/>
    </location>
</feature>
<dbReference type="InterPro" id="IPR038330">
    <property type="entry name" value="TspO/MBR-related_sf"/>
</dbReference>
<dbReference type="PANTHER" id="PTHR33802">
    <property type="entry name" value="SI:CH211-161H7.5-RELATED"/>
    <property type="match status" value="1"/>
</dbReference>
<evidence type="ECO:0000313" key="2">
    <source>
        <dbReference type="EMBL" id="MCU6794197.1"/>
    </source>
</evidence>
<reference evidence="2 3" key="1">
    <citation type="submission" date="2022-09" db="EMBL/GenBank/DDBJ databases">
        <authorList>
            <person name="Han X.L."/>
            <person name="Wang Q."/>
            <person name="Lu T."/>
        </authorList>
    </citation>
    <scope>NUCLEOTIDE SEQUENCE [LARGE SCALE GENOMIC DNA]</scope>
    <source>
        <strain evidence="2 3">WQ 127069</strain>
    </source>
</reference>
<feature type="transmembrane region" description="Helical" evidence="1">
    <location>
        <begin position="202"/>
        <end position="218"/>
    </location>
</feature>
<dbReference type="PANTHER" id="PTHR33802:SF1">
    <property type="entry name" value="XK-RELATED PROTEIN"/>
    <property type="match status" value="1"/>
</dbReference>
<keyword evidence="1" id="KW-0812">Transmembrane</keyword>
<evidence type="ECO:0000256" key="1">
    <source>
        <dbReference type="SAM" id="Phobius"/>
    </source>
</evidence>
<dbReference type="EMBL" id="JAOQIO010000077">
    <property type="protein sequence ID" value="MCU6794197.1"/>
    <property type="molecule type" value="Genomic_DNA"/>
</dbReference>
<feature type="transmembrane region" description="Helical" evidence="1">
    <location>
        <begin position="50"/>
        <end position="71"/>
    </location>
</feature>
<name>A0ABT2UHV9_9BACL</name>
<evidence type="ECO:0000313" key="3">
    <source>
        <dbReference type="Proteomes" id="UP001652445"/>
    </source>
</evidence>
<comment type="caution">
    <text evidence="2">The sequence shown here is derived from an EMBL/GenBank/DDBJ whole genome shotgun (WGS) entry which is preliminary data.</text>
</comment>